<dbReference type="Proteomes" id="UP000004956">
    <property type="component" value="Unassembled WGS sequence"/>
</dbReference>
<comment type="caution">
    <text evidence="8">The sequence shown here is derived from an EMBL/GenBank/DDBJ whole genome shotgun (WGS) entry which is preliminary data.</text>
</comment>
<organism evidence="8 9">
    <name type="scientific">Sutterella parvirubra YIT 11816</name>
    <dbReference type="NCBI Taxonomy" id="762967"/>
    <lineage>
        <taxon>Bacteria</taxon>
        <taxon>Pseudomonadati</taxon>
        <taxon>Pseudomonadota</taxon>
        <taxon>Betaproteobacteria</taxon>
        <taxon>Burkholderiales</taxon>
        <taxon>Sutterellaceae</taxon>
        <taxon>Sutterella</taxon>
    </lineage>
</organism>
<feature type="transmembrane region" description="Helical" evidence="7">
    <location>
        <begin position="49"/>
        <end position="67"/>
    </location>
</feature>
<dbReference type="STRING" id="762967.HMPREF9440_01024"/>
<evidence type="ECO:0000256" key="3">
    <source>
        <dbReference type="ARBA" id="ARBA00022475"/>
    </source>
</evidence>
<dbReference type="PATRIC" id="fig|762967.3.peg.815"/>
<dbReference type="Pfam" id="PF03916">
    <property type="entry name" value="NrfD"/>
    <property type="match status" value="1"/>
</dbReference>
<feature type="transmembrane region" description="Helical" evidence="7">
    <location>
        <begin position="20"/>
        <end position="42"/>
    </location>
</feature>
<name>H3KE60_9BURK</name>
<evidence type="ECO:0000313" key="9">
    <source>
        <dbReference type="Proteomes" id="UP000004956"/>
    </source>
</evidence>
<gene>
    <name evidence="8" type="ORF">HMPREF9440_01024</name>
</gene>
<evidence type="ECO:0000313" key="8">
    <source>
        <dbReference type="EMBL" id="EHY31587.1"/>
    </source>
</evidence>
<comment type="subcellular location">
    <subcellularLocation>
        <location evidence="1">Cell membrane</location>
        <topology evidence="1">Multi-pass membrane protein</topology>
    </subcellularLocation>
</comment>
<comment type="similarity">
    <text evidence="2">Belongs to the NrfD family.</text>
</comment>
<dbReference type="RefSeq" id="WP_008541812.1">
    <property type="nucleotide sequence ID" value="NZ_JH604940.1"/>
</dbReference>
<dbReference type="HOGENOM" id="CLU_045348_1_0_4"/>
<evidence type="ECO:0000256" key="7">
    <source>
        <dbReference type="SAM" id="Phobius"/>
    </source>
</evidence>
<dbReference type="GO" id="GO:0005886">
    <property type="term" value="C:plasma membrane"/>
    <property type="evidence" value="ECO:0007669"/>
    <property type="project" value="UniProtKB-SubCell"/>
</dbReference>
<keyword evidence="6 7" id="KW-0472">Membrane</keyword>
<feature type="transmembrane region" description="Helical" evidence="7">
    <location>
        <begin position="201"/>
        <end position="221"/>
    </location>
</feature>
<accession>H3KE60</accession>
<feature type="transmembrane region" description="Helical" evidence="7">
    <location>
        <begin position="241"/>
        <end position="260"/>
    </location>
</feature>
<dbReference type="EMBL" id="AFBQ01000139">
    <property type="protein sequence ID" value="EHY31587.1"/>
    <property type="molecule type" value="Genomic_DNA"/>
</dbReference>
<keyword evidence="3" id="KW-1003">Cell membrane</keyword>
<evidence type="ECO:0000256" key="4">
    <source>
        <dbReference type="ARBA" id="ARBA00022692"/>
    </source>
</evidence>
<dbReference type="InterPro" id="IPR005614">
    <property type="entry name" value="NrfD-like"/>
</dbReference>
<evidence type="ECO:0000256" key="2">
    <source>
        <dbReference type="ARBA" id="ARBA00008929"/>
    </source>
</evidence>
<reference evidence="8 9" key="1">
    <citation type="submission" date="2011-11" db="EMBL/GenBank/DDBJ databases">
        <authorList>
            <person name="Weinstock G."/>
            <person name="Sodergren E."/>
            <person name="Clifton S."/>
            <person name="Fulton L."/>
            <person name="Fulton B."/>
            <person name="Courtney L."/>
            <person name="Fronick C."/>
            <person name="Harrison M."/>
            <person name="Strong C."/>
            <person name="Farmer C."/>
            <person name="Delahaunty K."/>
            <person name="Markovic C."/>
            <person name="Hall O."/>
            <person name="Minx P."/>
            <person name="Tomlinson C."/>
            <person name="Mitreva M."/>
            <person name="Hou S."/>
            <person name="Chen J."/>
            <person name="Wollam A."/>
            <person name="Pepin K.H."/>
            <person name="Johnson M."/>
            <person name="Bhonagiri V."/>
            <person name="Zhang X."/>
            <person name="Suruliraj S."/>
            <person name="Warren W."/>
            <person name="Chinwalla A."/>
            <person name="Mardis E.R."/>
            <person name="Wilson R.K."/>
        </authorList>
    </citation>
    <scope>NUCLEOTIDE SEQUENCE [LARGE SCALE GENOMIC DNA]</scope>
    <source>
        <strain evidence="8 9">YIT 11816</strain>
    </source>
</reference>
<keyword evidence="9" id="KW-1185">Reference proteome</keyword>
<keyword evidence="5 7" id="KW-1133">Transmembrane helix</keyword>
<dbReference type="AlphaFoldDB" id="H3KE60"/>
<evidence type="ECO:0000256" key="1">
    <source>
        <dbReference type="ARBA" id="ARBA00004651"/>
    </source>
</evidence>
<dbReference type="InterPro" id="IPR052049">
    <property type="entry name" value="Electron_transfer_protein"/>
</dbReference>
<keyword evidence="4 7" id="KW-0812">Transmembrane</keyword>
<protein>
    <submittedName>
        <fullName evidence="8">Polysulfidee reductase, NrfD</fullName>
    </submittedName>
</protein>
<dbReference type="PANTHER" id="PTHR34856:SF2">
    <property type="entry name" value="PROTEIN NRFD"/>
    <property type="match status" value="1"/>
</dbReference>
<evidence type="ECO:0000256" key="5">
    <source>
        <dbReference type="ARBA" id="ARBA00022989"/>
    </source>
</evidence>
<feature type="transmembrane region" description="Helical" evidence="7">
    <location>
        <begin position="131"/>
        <end position="151"/>
    </location>
</feature>
<dbReference type="PANTHER" id="PTHR34856">
    <property type="entry name" value="PROTEIN NRFD"/>
    <property type="match status" value="1"/>
</dbReference>
<feature type="transmembrane region" description="Helical" evidence="7">
    <location>
        <begin position="157"/>
        <end position="180"/>
    </location>
</feature>
<feature type="transmembrane region" description="Helical" evidence="7">
    <location>
        <begin position="87"/>
        <end position="110"/>
    </location>
</feature>
<dbReference type="Gene3D" id="1.20.1630.10">
    <property type="entry name" value="Formate dehydrogenase/DMSO reductase domain"/>
    <property type="match status" value="1"/>
</dbReference>
<feature type="transmembrane region" description="Helical" evidence="7">
    <location>
        <begin position="267"/>
        <end position="291"/>
    </location>
</feature>
<proteinExistence type="inferred from homology"/>
<sequence>MITYEFMELTPQAATSHWGWTIAFFLWFVGLAGMSLTMNLWLRSRRIHLIATAAAIVGTLLVVSHLGRMLNLPFAAINALLSWSFNFTSWMFIGICILAVLCVVTVIQSWGIWQAGKAGTPLGESWAESKCLLMFDAVLGVAATAYSGFLLTQAVGVPFWTSGALPVLWIFSGLACAMGLAEVMGAAGKLEGGSRPWFPQAANIIHLGEAFVLFSFVHVAFQGSPGAAAAAQNLLSGSASALFWAGAVGLGLVVPMVLSFTHGKGAVIAGGVCAILGALALRASVLFAGTFDPIIF</sequence>
<evidence type="ECO:0000256" key="6">
    <source>
        <dbReference type="ARBA" id="ARBA00023136"/>
    </source>
</evidence>